<reference evidence="2" key="1">
    <citation type="submission" date="2023-06" db="EMBL/GenBank/DDBJ databases">
        <authorList>
            <person name="Delattre M."/>
        </authorList>
    </citation>
    <scope>NUCLEOTIDE SEQUENCE</scope>
    <source>
        <strain evidence="2">AF72</strain>
    </source>
</reference>
<dbReference type="Proteomes" id="UP001177023">
    <property type="component" value="Unassembled WGS sequence"/>
</dbReference>
<evidence type="ECO:0000313" key="3">
    <source>
        <dbReference type="Proteomes" id="UP001177023"/>
    </source>
</evidence>
<dbReference type="GO" id="GO:0005739">
    <property type="term" value="C:mitochondrion"/>
    <property type="evidence" value="ECO:0007669"/>
    <property type="project" value="TreeGrafter"/>
</dbReference>
<evidence type="ECO:0000256" key="1">
    <source>
        <dbReference type="ARBA" id="ARBA00008383"/>
    </source>
</evidence>
<dbReference type="Pfam" id="PF02515">
    <property type="entry name" value="CoA_transf_3"/>
    <property type="match status" value="1"/>
</dbReference>
<dbReference type="Gene3D" id="3.40.50.10540">
    <property type="entry name" value="Crotonobetainyl-coa:carnitine coa-transferase, domain 1"/>
    <property type="match status" value="1"/>
</dbReference>
<dbReference type="AlphaFoldDB" id="A0AA36DBY2"/>
<dbReference type="InterPro" id="IPR050509">
    <property type="entry name" value="CoA-transferase_III"/>
</dbReference>
<dbReference type="InterPro" id="IPR023606">
    <property type="entry name" value="CoA-Trfase_III_dom_1_sf"/>
</dbReference>
<evidence type="ECO:0008006" key="4">
    <source>
        <dbReference type="Google" id="ProtNLM"/>
    </source>
</evidence>
<feature type="non-terminal residue" evidence="2">
    <location>
        <position position="350"/>
    </location>
</feature>
<keyword evidence="3" id="KW-1185">Reference proteome</keyword>
<dbReference type="Gene3D" id="3.30.1540.10">
    <property type="entry name" value="formyl-coa transferase, domain 3"/>
    <property type="match status" value="1"/>
</dbReference>
<comment type="similarity">
    <text evidence="1">Belongs to the CoA-transferase III family.</text>
</comment>
<dbReference type="EMBL" id="CATQJA010002665">
    <property type="protein sequence ID" value="CAJ0583464.1"/>
    <property type="molecule type" value="Genomic_DNA"/>
</dbReference>
<protein>
    <recommendedName>
        <fullName evidence="4">Alpha-methylacyl-CoA racemase</fullName>
    </recommendedName>
</protein>
<accession>A0AA36DBY2</accession>
<comment type="caution">
    <text evidence="2">The sequence shown here is derived from an EMBL/GenBank/DDBJ whole genome shotgun (WGS) entry which is preliminary data.</text>
</comment>
<dbReference type="PANTHER" id="PTHR48228:SF5">
    <property type="entry name" value="ALPHA-METHYLACYL-COA RACEMASE"/>
    <property type="match status" value="1"/>
</dbReference>
<gene>
    <name evidence="2" type="ORF">MSPICULIGERA_LOCUS21544</name>
</gene>
<name>A0AA36DBY2_9BILA</name>
<proteinExistence type="inferred from homology"/>
<dbReference type="PANTHER" id="PTHR48228">
    <property type="entry name" value="SUCCINYL-COA--D-CITRAMALATE COA-TRANSFERASE"/>
    <property type="match status" value="1"/>
</dbReference>
<dbReference type="InterPro" id="IPR044855">
    <property type="entry name" value="CoA-Trfase_III_dom3_sf"/>
</dbReference>
<dbReference type="SUPFAM" id="SSF89796">
    <property type="entry name" value="CoA-transferase family III (CaiB/BaiF)"/>
    <property type="match status" value="1"/>
</dbReference>
<dbReference type="GO" id="GO:0008206">
    <property type="term" value="P:bile acid metabolic process"/>
    <property type="evidence" value="ECO:0007669"/>
    <property type="project" value="TreeGrafter"/>
</dbReference>
<dbReference type="GO" id="GO:0008111">
    <property type="term" value="F:alpha-methylacyl-CoA racemase activity"/>
    <property type="evidence" value="ECO:0007669"/>
    <property type="project" value="TreeGrafter"/>
</dbReference>
<dbReference type="InterPro" id="IPR003673">
    <property type="entry name" value="CoA-Trfase_fam_III"/>
</dbReference>
<evidence type="ECO:0000313" key="2">
    <source>
        <dbReference type="EMBL" id="CAJ0583464.1"/>
    </source>
</evidence>
<sequence>MATSIKPLKGVKVIEFGGLAPVPHCGLILADFGADVTVIEKKGGGEVEQRLNRGKKSIEVDLKSKDDLAKIRDSCLNSDVILDPYRPGVLEKLGLDPVELLKENKGLIVCRLTGYGQFGPMSQEAGHDINYAAITGLMPTLAGHNRRPWPPANLLADFAGGGLTAAFGIVSALFNRNSNGGHGCIIDASMTEGMAYLGTFVTMYKDMDMLWNIPYASFSGDCPIYRTYETKDNKFMSVGALEPRFTQILLDALDIDLTIGDIYSRPAEVVEILEKTFKSKTRDEWTKIFEGKDACVAPVLDIHEAGNFAHNSARKTFEKEGEKWIPGPAPRLYTKEEFKRITEATGKSKL</sequence>
<organism evidence="2 3">
    <name type="scientific">Mesorhabditis spiculigera</name>
    <dbReference type="NCBI Taxonomy" id="96644"/>
    <lineage>
        <taxon>Eukaryota</taxon>
        <taxon>Metazoa</taxon>
        <taxon>Ecdysozoa</taxon>
        <taxon>Nematoda</taxon>
        <taxon>Chromadorea</taxon>
        <taxon>Rhabditida</taxon>
        <taxon>Rhabditina</taxon>
        <taxon>Rhabditomorpha</taxon>
        <taxon>Rhabditoidea</taxon>
        <taxon>Rhabditidae</taxon>
        <taxon>Mesorhabditinae</taxon>
        <taxon>Mesorhabditis</taxon>
    </lineage>
</organism>